<dbReference type="InterPro" id="IPR000157">
    <property type="entry name" value="TIR_dom"/>
</dbReference>
<dbReference type="AlphaFoldDB" id="A0AAN7FSA0"/>
<dbReference type="Gene3D" id="3.40.50.10140">
    <property type="entry name" value="Toll/interleukin-1 receptor homology (TIR) domain"/>
    <property type="match status" value="1"/>
</dbReference>
<evidence type="ECO:0000313" key="6">
    <source>
        <dbReference type="Proteomes" id="UP001324115"/>
    </source>
</evidence>
<evidence type="ECO:0000256" key="1">
    <source>
        <dbReference type="ARBA" id="ARBA00022614"/>
    </source>
</evidence>
<dbReference type="PANTHER" id="PTHR11017:SF570">
    <property type="entry name" value="DISEASE RESISTANCE PROTEIN (TIR-NBS CLASS)-RELATED"/>
    <property type="match status" value="1"/>
</dbReference>
<evidence type="ECO:0000313" key="5">
    <source>
        <dbReference type="EMBL" id="KAK4595971.1"/>
    </source>
</evidence>
<dbReference type="EMBL" id="JAXUIC010000003">
    <property type="protein sequence ID" value="KAK4595971.1"/>
    <property type="molecule type" value="Genomic_DNA"/>
</dbReference>
<keyword evidence="2" id="KW-0677">Repeat</keyword>
<dbReference type="SUPFAM" id="SSF52200">
    <property type="entry name" value="Toll/Interleukin receptor TIR domain"/>
    <property type="match status" value="1"/>
</dbReference>
<keyword evidence="6" id="KW-1185">Reference proteome</keyword>
<evidence type="ECO:0000256" key="2">
    <source>
        <dbReference type="ARBA" id="ARBA00022737"/>
    </source>
</evidence>
<dbReference type="Pfam" id="PF23286">
    <property type="entry name" value="LRR_13"/>
    <property type="match status" value="1"/>
</dbReference>
<comment type="caution">
    <text evidence="5">The sequence shown here is derived from an EMBL/GenBank/DDBJ whole genome shotgun (WGS) entry which is preliminary data.</text>
</comment>
<protein>
    <recommendedName>
        <fullName evidence="4">TIR domain-containing protein</fullName>
    </recommendedName>
</protein>
<dbReference type="GO" id="GO:0006952">
    <property type="term" value="P:defense response"/>
    <property type="evidence" value="ECO:0007669"/>
    <property type="project" value="InterPro"/>
</dbReference>
<gene>
    <name evidence="5" type="ORF">RGQ29_014173</name>
</gene>
<accession>A0AAN7FSA0</accession>
<dbReference type="Pfam" id="PF20160">
    <property type="entry name" value="C-JID"/>
    <property type="match status" value="1"/>
</dbReference>
<dbReference type="InterPro" id="IPR035897">
    <property type="entry name" value="Toll_tir_struct_dom_sf"/>
</dbReference>
<organism evidence="5 6">
    <name type="scientific">Quercus rubra</name>
    <name type="common">Northern red oak</name>
    <name type="synonym">Quercus borealis</name>
    <dbReference type="NCBI Taxonomy" id="3512"/>
    <lineage>
        <taxon>Eukaryota</taxon>
        <taxon>Viridiplantae</taxon>
        <taxon>Streptophyta</taxon>
        <taxon>Embryophyta</taxon>
        <taxon>Tracheophyta</taxon>
        <taxon>Spermatophyta</taxon>
        <taxon>Magnoliopsida</taxon>
        <taxon>eudicotyledons</taxon>
        <taxon>Gunneridae</taxon>
        <taxon>Pentapetalae</taxon>
        <taxon>rosids</taxon>
        <taxon>fabids</taxon>
        <taxon>Fagales</taxon>
        <taxon>Fagaceae</taxon>
        <taxon>Quercus</taxon>
    </lineage>
</organism>
<dbReference type="InterPro" id="IPR045344">
    <property type="entry name" value="C-JID"/>
</dbReference>
<dbReference type="Gene3D" id="3.80.10.10">
    <property type="entry name" value="Ribonuclease Inhibitor"/>
    <property type="match status" value="2"/>
</dbReference>
<dbReference type="Proteomes" id="UP001324115">
    <property type="component" value="Unassembled WGS sequence"/>
</dbReference>
<name>A0AAN7FSA0_QUERU</name>
<dbReference type="SUPFAM" id="SSF52058">
    <property type="entry name" value="L domain-like"/>
    <property type="match status" value="1"/>
</dbReference>
<feature type="domain" description="TIR" evidence="4">
    <location>
        <begin position="1"/>
        <end position="118"/>
    </location>
</feature>
<dbReference type="InterPro" id="IPR058546">
    <property type="entry name" value="RPS4B/Roq1-like_LRR"/>
</dbReference>
<dbReference type="GO" id="GO:0007165">
    <property type="term" value="P:signal transduction"/>
    <property type="evidence" value="ECO:0007669"/>
    <property type="project" value="InterPro"/>
</dbReference>
<evidence type="ECO:0000259" key="4">
    <source>
        <dbReference type="PROSITE" id="PS50104"/>
    </source>
</evidence>
<dbReference type="InterPro" id="IPR032675">
    <property type="entry name" value="LRR_dom_sf"/>
</dbReference>
<keyword evidence="3" id="KW-0611">Plant defense</keyword>
<dbReference type="PROSITE" id="PS50104">
    <property type="entry name" value="TIR"/>
    <property type="match status" value="1"/>
</dbReference>
<keyword evidence="1" id="KW-0433">Leucine-rich repeat</keyword>
<evidence type="ECO:0000256" key="3">
    <source>
        <dbReference type="ARBA" id="ARBA00022821"/>
    </source>
</evidence>
<proteinExistence type="predicted"/>
<sequence length="806" mass="93167">MISIIVFSENYAFSTRCLDELVKILECKENDQLVRPVFYNVDPSEIRNQKGKFGEALAKHEEKFKDAEKVQRWRNALYEVANISGWHYKHNFTEFEFIQGIVEEDLLQQMGREIVRQESPRKPRKRSRLWFYKDGLDLLIENKGSDKIQGIMLCLPKPMKVQLNEQFLKMKNLRLLIIRNLHSSGHLEYLPNELRFLDWPGYPFSSLPTNFCPKKLVALNMSGSRLEKNFKQIFLSETLKYVNFSWCKYIRKLPDLSKAPNIKELDLRYCTNLVEVHDSVGHLQKLEVWELSNCTKLQILPSCLMMKSLASLTLIGCSSLKKFPNISQEMKCLGKLALHPTGICEFPSSFGNLIGLKSLLLGNHLVHLPSSIYKLQHIERLSLYGDVIFPKDLENDIQPPCNSYEDFPKYVFPSLNYLSLNFFKIRSEIDFILTSFCPFSLESLFITDCNVVTLPKFFGKFERLRMLFIERCNELQEIPRLPKSIIKVLISNCHSLTSQSSSKLFLQFGEILGLPPNIPCLGVRSDISMDPQLSRRISQGDDEYEIILPGHDIPNWFNHQSVGKSISFWIGPEFPTFVLCLTFGMEDDYSDYCYRVDISISGSRRTFKRGVLFKNSFDHLWFFCRPQNSLQKQFQDLKLGYRNQVELSCEILFPPFAPKKSTPFVKRMGVHVECRCSPPPPQNSSIFHDNYEEAQPRGRRISKRIVHQRLKLSHLRGLGFILRRLLCHTLYPTRSTSCQLSLKARKLSNNNNRKRKRALVARSCICLCGAQASCQCPKEVCSTYSTGLASVCSMNLDSLTRDTRTS</sequence>
<dbReference type="PANTHER" id="PTHR11017">
    <property type="entry name" value="LEUCINE-RICH REPEAT-CONTAINING PROTEIN"/>
    <property type="match status" value="1"/>
</dbReference>
<reference evidence="5 6" key="1">
    <citation type="journal article" date="2023" name="G3 (Bethesda)">
        <title>A haplotype-resolved chromosome-scale genome for Quercus rubra L. provides insights into the genetics of adaptive traits for red oak species.</title>
        <authorList>
            <person name="Kapoor B."/>
            <person name="Jenkins J."/>
            <person name="Schmutz J."/>
            <person name="Zhebentyayeva T."/>
            <person name="Kuelheim C."/>
            <person name="Coggeshall M."/>
            <person name="Heim C."/>
            <person name="Lasky J.R."/>
            <person name="Leites L."/>
            <person name="Islam-Faridi N."/>
            <person name="Romero-Severson J."/>
            <person name="DeLeo V.L."/>
            <person name="Lucas S.M."/>
            <person name="Lazic D."/>
            <person name="Gailing O."/>
            <person name="Carlson J."/>
            <person name="Staton M."/>
        </authorList>
    </citation>
    <scope>NUCLEOTIDE SEQUENCE [LARGE SCALE GENOMIC DNA]</scope>
    <source>
        <strain evidence="5">Pseudo-F2</strain>
    </source>
</reference>
<dbReference type="InterPro" id="IPR044974">
    <property type="entry name" value="Disease_R_plants"/>
</dbReference>
<dbReference type="Pfam" id="PF01582">
    <property type="entry name" value="TIR"/>
    <property type="match status" value="1"/>
</dbReference>